<dbReference type="InterPro" id="IPR033116">
    <property type="entry name" value="TRYPSIN_SER"/>
</dbReference>
<keyword evidence="5" id="KW-0865">Zymogen</keyword>
<dbReference type="InterPro" id="IPR009003">
    <property type="entry name" value="Peptidase_S1_PA"/>
</dbReference>
<sequence length="270" mass="29263">MWARQAAAMRNPRARPSPSLSVALLLLLIPEALCTQIIGGSEVTPHSRPYMALLSGVNGSVCGGALIEDRWVLTAAHCLLDQRSTVTLGAHSRSKKEPEKQILRVKKQFPYPCYDKDTHEGDLKLLQLQKKATINKNVAILNLPKRGKDVKAGTGCQVAGWGSVNNRRQVLDGLREVNVTVIDRKTCNDAQHYNFDPVIGLNMLCAGNPKGGKDSCQGDSGSPLVCQGIFRGVTSFGMPGKCGDPRGPGVYVLLSQKYLTWIVRTMKAAA</sequence>
<dbReference type="KEGG" id="pdic:114512448"/>
<dbReference type="Pfam" id="PF00089">
    <property type="entry name" value="Trypsin"/>
    <property type="match status" value="1"/>
</dbReference>
<evidence type="ECO:0000256" key="7">
    <source>
        <dbReference type="RuleBase" id="RU363034"/>
    </source>
</evidence>
<keyword evidence="4 7" id="KW-0720">Serine protease</keyword>
<dbReference type="InterPro" id="IPR018114">
    <property type="entry name" value="TRYPSIN_HIS"/>
</dbReference>
<evidence type="ECO:0000313" key="10">
    <source>
        <dbReference type="Proteomes" id="UP000504628"/>
    </source>
</evidence>
<dbReference type="CDD" id="cd00190">
    <property type="entry name" value="Tryp_SPc"/>
    <property type="match status" value="1"/>
</dbReference>
<evidence type="ECO:0000256" key="8">
    <source>
        <dbReference type="SAM" id="SignalP"/>
    </source>
</evidence>
<keyword evidence="6" id="KW-1015">Disulfide bond</keyword>
<dbReference type="Proteomes" id="UP000504628">
    <property type="component" value="Chromosome 3"/>
</dbReference>
<evidence type="ECO:0000256" key="4">
    <source>
        <dbReference type="ARBA" id="ARBA00022825"/>
    </source>
</evidence>
<keyword evidence="2 8" id="KW-0732">Signal</keyword>
<accession>A0A6J2N5T3</accession>
<dbReference type="PROSITE" id="PS50240">
    <property type="entry name" value="TRYPSIN_DOM"/>
    <property type="match status" value="1"/>
</dbReference>
<evidence type="ECO:0000256" key="2">
    <source>
        <dbReference type="ARBA" id="ARBA00022729"/>
    </source>
</evidence>
<feature type="signal peptide" evidence="8">
    <location>
        <begin position="1"/>
        <end position="34"/>
    </location>
</feature>
<evidence type="ECO:0000259" key="9">
    <source>
        <dbReference type="PROSITE" id="PS50240"/>
    </source>
</evidence>
<dbReference type="SMART" id="SM00020">
    <property type="entry name" value="Tryp_SPc"/>
    <property type="match status" value="1"/>
</dbReference>
<dbReference type="InParanoid" id="A0A6J2N5T3"/>
<keyword evidence="3 7" id="KW-0378">Hydrolase</keyword>
<dbReference type="PANTHER" id="PTHR24271">
    <property type="entry name" value="KALLIKREIN-RELATED"/>
    <property type="match status" value="1"/>
</dbReference>
<dbReference type="FunCoup" id="A0A6J2N5T3">
    <property type="interactions" value="111"/>
</dbReference>
<evidence type="ECO:0000256" key="1">
    <source>
        <dbReference type="ARBA" id="ARBA00022670"/>
    </source>
</evidence>
<dbReference type="GO" id="GO:0043065">
    <property type="term" value="P:positive regulation of apoptotic process"/>
    <property type="evidence" value="ECO:0007669"/>
    <property type="project" value="TreeGrafter"/>
</dbReference>
<dbReference type="InterPro" id="IPR001314">
    <property type="entry name" value="Peptidase_S1A"/>
</dbReference>
<dbReference type="OrthoDB" id="6755574at2759"/>
<organism evidence="10 11">
    <name type="scientific">Phyllostomus discolor</name>
    <name type="common">pale spear-nosed bat</name>
    <dbReference type="NCBI Taxonomy" id="89673"/>
    <lineage>
        <taxon>Eukaryota</taxon>
        <taxon>Metazoa</taxon>
        <taxon>Chordata</taxon>
        <taxon>Craniata</taxon>
        <taxon>Vertebrata</taxon>
        <taxon>Euteleostomi</taxon>
        <taxon>Mammalia</taxon>
        <taxon>Eutheria</taxon>
        <taxon>Laurasiatheria</taxon>
        <taxon>Chiroptera</taxon>
        <taxon>Yangochiroptera</taxon>
        <taxon>Phyllostomidae</taxon>
        <taxon>Phyllostominae</taxon>
        <taxon>Phyllostomus</taxon>
    </lineage>
</organism>
<dbReference type="PRINTS" id="PR00722">
    <property type="entry name" value="CHYMOTRYPSIN"/>
</dbReference>
<name>A0A6J2N5T3_9CHIR</name>
<dbReference type="InterPro" id="IPR043504">
    <property type="entry name" value="Peptidase_S1_PA_chymotrypsin"/>
</dbReference>
<evidence type="ECO:0000256" key="3">
    <source>
        <dbReference type="ARBA" id="ARBA00022801"/>
    </source>
</evidence>
<dbReference type="Gene3D" id="2.40.10.10">
    <property type="entry name" value="Trypsin-like serine proteases"/>
    <property type="match status" value="2"/>
</dbReference>
<dbReference type="GeneID" id="114512448"/>
<protein>
    <submittedName>
        <fullName evidence="11">Granzyme A-like</fullName>
    </submittedName>
</protein>
<dbReference type="GO" id="GO:0006508">
    <property type="term" value="P:proteolysis"/>
    <property type="evidence" value="ECO:0007669"/>
    <property type="project" value="UniProtKB-KW"/>
</dbReference>
<gene>
    <name evidence="11" type="primary">LOC114512448</name>
</gene>
<keyword evidence="1 7" id="KW-0645">Protease</keyword>
<dbReference type="InterPro" id="IPR001254">
    <property type="entry name" value="Trypsin_dom"/>
</dbReference>
<evidence type="ECO:0000256" key="6">
    <source>
        <dbReference type="ARBA" id="ARBA00023157"/>
    </source>
</evidence>
<dbReference type="SUPFAM" id="SSF50494">
    <property type="entry name" value="Trypsin-like serine proteases"/>
    <property type="match status" value="1"/>
</dbReference>
<reference evidence="11" key="1">
    <citation type="submission" date="2025-08" db="UniProtKB">
        <authorList>
            <consortium name="RefSeq"/>
        </authorList>
    </citation>
    <scope>IDENTIFICATION</scope>
    <source>
        <tissue evidence="11">Muscle</tissue>
    </source>
</reference>
<dbReference type="PROSITE" id="PS00134">
    <property type="entry name" value="TRYPSIN_HIS"/>
    <property type="match status" value="1"/>
</dbReference>
<evidence type="ECO:0000313" key="11">
    <source>
        <dbReference type="RefSeq" id="XP_028387214.2"/>
    </source>
</evidence>
<evidence type="ECO:0000256" key="5">
    <source>
        <dbReference type="ARBA" id="ARBA00023145"/>
    </source>
</evidence>
<feature type="chain" id="PRO_5028965605" evidence="8">
    <location>
        <begin position="35"/>
        <end position="270"/>
    </location>
</feature>
<dbReference type="PROSITE" id="PS00135">
    <property type="entry name" value="TRYPSIN_SER"/>
    <property type="match status" value="1"/>
</dbReference>
<dbReference type="FunFam" id="2.40.10.10:FF:000120">
    <property type="entry name" value="Putative serine protease"/>
    <property type="match status" value="1"/>
</dbReference>
<feature type="domain" description="Peptidase S1" evidence="9">
    <location>
        <begin position="37"/>
        <end position="267"/>
    </location>
</feature>
<keyword evidence="10" id="KW-1185">Reference proteome</keyword>
<dbReference type="RefSeq" id="XP_028387214.2">
    <property type="nucleotide sequence ID" value="XM_028531413.2"/>
</dbReference>
<dbReference type="AlphaFoldDB" id="A0A6J2N5T3"/>
<proteinExistence type="predicted"/>
<dbReference type="PANTHER" id="PTHR24271:SF72">
    <property type="entry name" value="GRANZYME A"/>
    <property type="match status" value="1"/>
</dbReference>
<dbReference type="GO" id="GO:0004252">
    <property type="term" value="F:serine-type endopeptidase activity"/>
    <property type="evidence" value="ECO:0007669"/>
    <property type="project" value="InterPro"/>
</dbReference>